<evidence type="ECO:0000313" key="4">
    <source>
        <dbReference type="Proteomes" id="UP000239002"/>
    </source>
</evidence>
<organism evidence="3 4">
    <name type="scientific">Nonlabens xylanidelens</name>
    <dbReference type="NCBI Taxonomy" id="191564"/>
    <lineage>
        <taxon>Bacteria</taxon>
        <taxon>Pseudomonadati</taxon>
        <taxon>Bacteroidota</taxon>
        <taxon>Flavobacteriia</taxon>
        <taxon>Flavobacteriales</taxon>
        <taxon>Flavobacteriaceae</taxon>
        <taxon>Nonlabens</taxon>
    </lineage>
</organism>
<keyword evidence="2" id="KW-0472">Membrane</keyword>
<keyword evidence="2" id="KW-0812">Transmembrane</keyword>
<dbReference type="Proteomes" id="UP000239002">
    <property type="component" value="Unassembled WGS sequence"/>
</dbReference>
<accession>A0A2S6IJT6</accession>
<reference evidence="3 4" key="1">
    <citation type="submission" date="2018-02" db="EMBL/GenBank/DDBJ databases">
        <title>Genomic Encyclopedia of Archaeal and Bacterial Type Strains, Phase II (KMG-II): from individual species to whole genera.</title>
        <authorList>
            <person name="Goeker M."/>
        </authorList>
    </citation>
    <scope>NUCLEOTIDE SEQUENCE [LARGE SCALE GENOMIC DNA]</scope>
    <source>
        <strain evidence="3 4">DSM 16809</strain>
    </source>
</reference>
<feature type="region of interest" description="Disordered" evidence="1">
    <location>
        <begin position="142"/>
        <end position="175"/>
    </location>
</feature>
<gene>
    <name evidence="3" type="ORF">LY01_02132</name>
</gene>
<feature type="compositionally biased region" description="Polar residues" evidence="1">
    <location>
        <begin position="78"/>
        <end position="99"/>
    </location>
</feature>
<dbReference type="OrthoDB" id="676306at2"/>
<evidence type="ECO:0000256" key="2">
    <source>
        <dbReference type="SAM" id="Phobius"/>
    </source>
</evidence>
<dbReference type="AlphaFoldDB" id="A0A2S6IJT6"/>
<name>A0A2S6IJT6_9FLAO</name>
<keyword evidence="4" id="KW-1185">Reference proteome</keyword>
<feature type="region of interest" description="Disordered" evidence="1">
    <location>
        <begin position="53"/>
        <end position="130"/>
    </location>
</feature>
<dbReference type="RefSeq" id="WP_104515806.1">
    <property type="nucleotide sequence ID" value="NZ_MQVW01000004.1"/>
</dbReference>
<protein>
    <submittedName>
        <fullName evidence="3">Outer membrane biosynthesis protein TonB</fullName>
    </submittedName>
</protein>
<proteinExistence type="predicted"/>
<comment type="caution">
    <text evidence="3">The sequence shown here is derived from an EMBL/GenBank/DDBJ whole genome shotgun (WGS) entry which is preliminary data.</text>
</comment>
<evidence type="ECO:0000256" key="1">
    <source>
        <dbReference type="SAM" id="MobiDB-lite"/>
    </source>
</evidence>
<sequence length="272" mass="28317">MSYLKTKEQKISAGISTLLILMLILVFRFVSVINVIEPPEDAGIAINFGNTAVGSGPVEPAKPTKVAPESKPEEVEQQETPQSENIVTQENTDAPTVESNPDAKPDPKPVTKPVTKPVKPKPEPKPDSSVLDALNSVAGAETVDGETSTGQGPGDGPGNKGDINGDPYANTYYGAPGSGQGGKGYGLNGRGKVAGSGVTPDCFESGKVIVEIHVDRSGKVTQAFPGKKGTTNKANCLLQAAKQSAMTYKFSPAPKAQPTQVGFIEVIFKVGE</sequence>
<keyword evidence="2" id="KW-1133">Transmembrane helix</keyword>
<evidence type="ECO:0000313" key="3">
    <source>
        <dbReference type="EMBL" id="PPK94492.1"/>
    </source>
</evidence>
<feature type="transmembrane region" description="Helical" evidence="2">
    <location>
        <begin position="12"/>
        <end position="30"/>
    </location>
</feature>
<dbReference type="EMBL" id="PTJE01000004">
    <property type="protein sequence ID" value="PPK94492.1"/>
    <property type="molecule type" value="Genomic_DNA"/>
</dbReference>